<evidence type="ECO:0000313" key="2">
    <source>
        <dbReference type="EMBL" id="MBZ2207126.1"/>
    </source>
</evidence>
<sequence>MRVEMKAEQTVEDAVGLRPGELLERLSNRTTGFMGCDDITEYAILDGKGNQNGTAVLTEHTDVKAPHHSTTAALGPCGSTRRSSQE</sequence>
<feature type="region of interest" description="Disordered" evidence="1">
    <location>
        <begin position="62"/>
        <end position="86"/>
    </location>
</feature>
<protein>
    <submittedName>
        <fullName evidence="2">Uncharacterized protein</fullName>
    </submittedName>
</protein>
<organism evidence="2 3">
    <name type="scientific">Massilia soli</name>
    <dbReference type="NCBI Taxonomy" id="2792854"/>
    <lineage>
        <taxon>Bacteria</taxon>
        <taxon>Pseudomonadati</taxon>
        <taxon>Pseudomonadota</taxon>
        <taxon>Betaproteobacteria</taxon>
        <taxon>Burkholderiales</taxon>
        <taxon>Oxalobacteraceae</taxon>
        <taxon>Telluria group</taxon>
        <taxon>Massilia</taxon>
    </lineage>
</organism>
<name>A0ABS7SLT5_9BURK</name>
<accession>A0ABS7SLT5</accession>
<reference evidence="2 3" key="2">
    <citation type="submission" date="2021-08" db="EMBL/GenBank/DDBJ databases">
        <title>Massilia sp. R798.</title>
        <authorList>
            <person name="Baek J.H."/>
            <person name="Jung H.S."/>
            <person name="Kim K.R."/>
            <person name="Jeon C.O."/>
        </authorList>
    </citation>
    <scope>NUCLEOTIDE SEQUENCE [LARGE SCALE GENOMIC DNA]</scope>
    <source>
        <strain evidence="2 3">R798</strain>
    </source>
</reference>
<proteinExistence type="predicted"/>
<dbReference type="RefSeq" id="WP_223467629.1">
    <property type="nucleotide sequence ID" value="NZ_JAFBIL020000003.1"/>
</dbReference>
<reference evidence="2 3" key="1">
    <citation type="submission" date="2021-01" db="EMBL/GenBank/DDBJ databases">
        <authorList>
            <person name="Ruan W."/>
            <person name="Khan S.A."/>
            <person name="Jeon C.O."/>
        </authorList>
    </citation>
    <scope>NUCLEOTIDE SEQUENCE [LARGE SCALE GENOMIC DNA]</scope>
    <source>
        <strain evidence="2 3">R798</strain>
    </source>
</reference>
<evidence type="ECO:0000313" key="3">
    <source>
        <dbReference type="Proteomes" id="UP000809349"/>
    </source>
</evidence>
<dbReference type="EMBL" id="JAFBIL020000003">
    <property type="protein sequence ID" value="MBZ2207126.1"/>
    <property type="molecule type" value="Genomic_DNA"/>
</dbReference>
<keyword evidence="3" id="KW-1185">Reference proteome</keyword>
<gene>
    <name evidence="2" type="ORF">I4X03_007620</name>
</gene>
<comment type="caution">
    <text evidence="2">The sequence shown here is derived from an EMBL/GenBank/DDBJ whole genome shotgun (WGS) entry which is preliminary data.</text>
</comment>
<dbReference type="Proteomes" id="UP000809349">
    <property type="component" value="Unassembled WGS sequence"/>
</dbReference>
<evidence type="ECO:0000256" key="1">
    <source>
        <dbReference type="SAM" id="MobiDB-lite"/>
    </source>
</evidence>